<dbReference type="EMBL" id="ML170156">
    <property type="protein sequence ID" value="TDL29785.1"/>
    <property type="molecule type" value="Genomic_DNA"/>
</dbReference>
<evidence type="ECO:0000313" key="1">
    <source>
        <dbReference type="EMBL" id="TDL29785.1"/>
    </source>
</evidence>
<dbReference type="Proteomes" id="UP000294933">
    <property type="component" value="Unassembled WGS sequence"/>
</dbReference>
<gene>
    <name evidence="1" type="ORF">BD410DRAFT_41211</name>
</gene>
<accession>A0A4R5XGN9</accession>
<reference evidence="1 2" key="1">
    <citation type="submission" date="2018-06" db="EMBL/GenBank/DDBJ databases">
        <title>A transcriptomic atlas of mushroom development highlights an independent origin of complex multicellularity.</title>
        <authorList>
            <consortium name="DOE Joint Genome Institute"/>
            <person name="Krizsan K."/>
            <person name="Almasi E."/>
            <person name="Merenyi Z."/>
            <person name="Sahu N."/>
            <person name="Viragh M."/>
            <person name="Koszo T."/>
            <person name="Mondo S."/>
            <person name="Kiss B."/>
            <person name="Balint B."/>
            <person name="Kues U."/>
            <person name="Barry K."/>
            <person name="Hegedus J.C."/>
            <person name="Henrissat B."/>
            <person name="Johnson J."/>
            <person name="Lipzen A."/>
            <person name="Ohm R."/>
            <person name="Nagy I."/>
            <person name="Pangilinan J."/>
            <person name="Yan J."/>
            <person name="Xiong Y."/>
            <person name="Grigoriev I.V."/>
            <person name="Hibbett D.S."/>
            <person name="Nagy L.G."/>
        </authorList>
    </citation>
    <scope>NUCLEOTIDE SEQUENCE [LARGE SCALE GENOMIC DNA]</scope>
    <source>
        <strain evidence="1 2">SZMC22713</strain>
    </source>
</reference>
<dbReference type="AlphaFoldDB" id="A0A4R5XGN9"/>
<organism evidence="1 2">
    <name type="scientific">Rickenella mellea</name>
    <dbReference type="NCBI Taxonomy" id="50990"/>
    <lineage>
        <taxon>Eukaryota</taxon>
        <taxon>Fungi</taxon>
        <taxon>Dikarya</taxon>
        <taxon>Basidiomycota</taxon>
        <taxon>Agaricomycotina</taxon>
        <taxon>Agaricomycetes</taxon>
        <taxon>Hymenochaetales</taxon>
        <taxon>Rickenellaceae</taxon>
        <taxon>Rickenella</taxon>
    </lineage>
</organism>
<evidence type="ECO:0000313" key="2">
    <source>
        <dbReference type="Proteomes" id="UP000294933"/>
    </source>
</evidence>
<dbReference type="VEuPathDB" id="FungiDB:BD410DRAFT_41211"/>
<protein>
    <submittedName>
        <fullName evidence="1">Uncharacterized protein</fullName>
    </submittedName>
</protein>
<keyword evidence="2" id="KW-1185">Reference proteome</keyword>
<name>A0A4R5XGN9_9AGAM</name>
<proteinExistence type="predicted"/>
<sequence>MARQSLCVVIRSLMTHFPATTFPIPPPTLLAMLLPHCPSRPPLLSLLAAFGSPSRIPTRQNHPLYIIGSNRVLFNHDNSTEVPVAHRLNNNSISTPRPTHPPLHSTIHQSNSAMWSSHLPLSRKNPVTCETNATLSTPTLSLFLASGHVCRHHRATFPPPFRNQDSKWQAHETAK</sequence>